<name>A0A1H8EBN2_9BURK</name>
<dbReference type="EMBL" id="FOCW01000001">
    <property type="protein sequence ID" value="SEN16780.1"/>
    <property type="molecule type" value="Genomic_DNA"/>
</dbReference>
<protein>
    <submittedName>
        <fullName evidence="1">Uncharacterized membrane protein</fullName>
    </submittedName>
</protein>
<evidence type="ECO:0000313" key="1">
    <source>
        <dbReference type="EMBL" id="SEN16780.1"/>
    </source>
</evidence>
<dbReference type="Proteomes" id="UP000199531">
    <property type="component" value="Unassembled WGS sequence"/>
</dbReference>
<dbReference type="OrthoDB" id="8776540at2"/>
<keyword evidence="2" id="KW-1185">Reference proteome</keyword>
<dbReference type="RefSeq" id="WP_091813724.1">
    <property type="nucleotide sequence ID" value="NZ_FOCW01000001.1"/>
</dbReference>
<gene>
    <name evidence="1" type="ORF">SAMN02745977_00629</name>
</gene>
<dbReference type="Gene3D" id="1.20.120.1490">
    <property type="match status" value="1"/>
</dbReference>
<reference evidence="1 2" key="1">
    <citation type="submission" date="2016-10" db="EMBL/GenBank/DDBJ databases">
        <authorList>
            <person name="de Groot N.N."/>
        </authorList>
    </citation>
    <scope>NUCLEOTIDE SEQUENCE [LARGE SCALE GENOMIC DNA]</scope>
    <source>
        <strain evidence="1 2">DSM 15123</strain>
    </source>
</reference>
<accession>A0A1H8EBN2</accession>
<dbReference type="InterPro" id="IPR025961">
    <property type="entry name" value="Metal_resist"/>
</dbReference>
<organism evidence="1 2">
    <name type="scientific">Brachymonas denitrificans DSM 15123</name>
    <dbReference type="NCBI Taxonomy" id="1121117"/>
    <lineage>
        <taxon>Bacteria</taxon>
        <taxon>Pseudomonadati</taxon>
        <taxon>Pseudomonadota</taxon>
        <taxon>Betaproteobacteria</taxon>
        <taxon>Burkholderiales</taxon>
        <taxon>Comamonadaceae</taxon>
        <taxon>Brachymonas</taxon>
    </lineage>
</organism>
<proteinExistence type="predicted"/>
<dbReference type="STRING" id="1121117.SAMN02745977_00629"/>
<dbReference type="Pfam" id="PF13801">
    <property type="entry name" value="Metal_resist"/>
    <property type="match status" value="1"/>
</dbReference>
<evidence type="ECO:0000313" key="2">
    <source>
        <dbReference type="Proteomes" id="UP000199531"/>
    </source>
</evidence>
<dbReference type="AlphaFoldDB" id="A0A1H8EBN2"/>
<sequence length="152" mass="17403">MSQRKPLTWLLAASLALNLGMLGAVAWKQWSPQAAQAPQHLTDTLALDAQQRQQWEALERPFLQDLNGNWEQIRHHREALVQAIFASTPDPAAIEREQARIAELQNAQQQRVITQLMAERELLNSEQRARLLALLLSRYSAEPTQEEQLHNK</sequence>